<evidence type="ECO:0008006" key="3">
    <source>
        <dbReference type="Google" id="ProtNLM"/>
    </source>
</evidence>
<proteinExistence type="predicted"/>
<dbReference type="Proteomes" id="UP000217250">
    <property type="component" value="Chromosome"/>
</dbReference>
<accession>A0A250FMH1</accession>
<gene>
    <name evidence="1" type="ORF">CGC50_03435</name>
</gene>
<dbReference type="RefSeq" id="WP_095909691.1">
    <property type="nucleotide sequence ID" value="NZ_CP022386.1"/>
</dbReference>
<dbReference type="KEGG" id="cgh:CGC50_03435"/>
<sequence>MKVNLFLILFALFSCVNNNSSKKTEKLDVCIIPNNVLSYIQSNKDFELIDAQKQFSEDFWRYYNIQKNQYAQSFVMEILIMITKKI</sequence>
<reference evidence="2" key="1">
    <citation type="submission" date="2017-06" db="EMBL/GenBank/DDBJ databases">
        <title>Capnocytophaga spp. assemblies.</title>
        <authorList>
            <person name="Gulvik C.A."/>
        </authorList>
    </citation>
    <scope>NUCLEOTIDE SEQUENCE [LARGE SCALE GENOMIC DNA]</scope>
    <source>
        <strain evidence="2">H1496</strain>
    </source>
</reference>
<evidence type="ECO:0000313" key="2">
    <source>
        <dbReference type="Proteomes" id="UP000217250"/>
    </source>
</evidence>
<dbReference type="PROSITE" id="PS51257">
    <property type="entry name" value="PROKAR_LIPOPROTEIN"/>
    <property type="match status" value="1"/>
</dbReference>
<name>A0A250FMH1_9FLAO</name>
<dbReference type="AlphaFoldDB" id="A0A250FMH1"/>
<dbReference type="GeneID" id="84807613"/>
<evidence type="ECO:0000313" key="1">
    <source>
        <dbReference type="EMBL" id="ATA86293.1"/>
    </source>
</evidence>
<dbReference type="OrthoDB" id="1453926at2"/>
<dbReference type="EMBL" id="CP022386">
    <property type="protein sequence ID" value="ATA86293.1"/>
    <property type="molecule type" value="Genomic_DNA"/>
</dbReference>
<organism evidence="1 2">
    <name type="scientific">Capnocytophaga gingivalis</name>
    <dbReference type="NCBI Taxonomy" id="1017"/>
    <lineage>
        <taxon>Bacteria</taxon>
        <taxon>Pseudomonadati</taxon>
        <taxon>Bacteroidota</taxon>
        <taxon>Flavobacteriia</taxon>
        <taxon>Flavobacteriales</taxon>
        <taxon>Flavobacteriaceae</taxon>
        <taxon>Capnocytophaga</taxon>
    </lineage>
</organism>
<protein>
    <recommendedName>
        <fullName evidence="3">Lipoprotein</fullName>
    </recommendedName>
</protein>